<dbReference type="SMART" id="SM00215">
    <property type="entry name" value="VWC_out"/>
    <property type="match status" value="1"/>
</dbReference>
<feature type="domain" description="VWFC" evidence="2">
    <location>
        <begin position="21"/>
        <end position="83"/>
    </location>
</feature>
<dbReference type="GO" id="GO:0030414">
    <property type="term" value="F:peptidase inhibitor activity"/>
    <property type="evidence" value="ECO:0007669"/>
    <property type="project" value="InterPro"/>
</dbReference>
<dbReference type="KEGG" id="osn:118768310"/>
<accession>A0A7E6FS45</accession>
<evidence type="ECO:0000313" key="3">
    <source>
        <dbReference type="Proteomes" id="UP000515154"/>
    </source>
</evidence>
<dbReference type="RefSeq" id="XP_036370410.1">
    <property type="nucleotide sequence ID" value="XM_036514517.1"/>
</dbReference>
<dbReference type="Gene3D" id="2.10.70.10">
    <property type="entry name" value="Complement Module, domain 1"/>
    <property type="match status" value="1"/>
</dbReference>
<sequence length="143" mass="16384">MLKYLTVFCLFLAVAATAKFCRHKGKLYPVGKSFKDDCNTCTCGMQGFAICTKIYCGPPVCKYKGNTYRVGQSFQEDCNLCFCRETGVGCTKKQCRRRASARRSLLPTTKGCIRIRIDWRKRIRNIRTLKMGPVKEDERTKKV</sequence>
<gene>
    <name evidence="4" type="primary">LOC118768310</name>
</gene>
<protein>
    <submittedName>
        <fullName evidence="4">Kielin/chordin-like protein</fullName>
    </submittedName>
</protein>
<organism evidence="3 4">
    <name type="scientific">Octopus sinensis</name>
    <name type="common">East Asian common octopus</name>
    <dbReference type="NCBI Taxonomy" id="2607531"/>
    <lineage>
        <taxon>Eukaryota</taxon>
        <taxon>Metazoa</taxon>
        <taxon>Spiralia</taxon>
        <taxon>Lophotrochozoa</taxon>
        <taxon>Mollusca</taxon>
        <taxon>Cephalopoda</taxon>
        <taxon>Coleoidea</taxon>
        <taxon>Octopodiformes</taxon>
        <taxon>Octopoda</taxon>
        <taxon>Incirrata</taxon>
        <taxon>Octopodidae</taxon>
        <taxon>Octopus</taxon>
    </lineage>
</organism>
<dbReference type="Pfam" id="PF05375">
    <property type="entry name" value="Pacifastin_I"/>
    <property type="match status" value="2"/>
</dbReference>
<keyword evidence="3" id="KW-1185">Reference proteome</keyword>
<name>A0A7E6FS45_9MOLL</name>
<dbReference type="AlphaFoldDB" id="A0A7E6FS45"/>
<dbReference type="InterPro" id="IPR001007">
    <property type="entry name" value="VWF_dom"/>
</dbReference>
<feature type="chain" id="PRO_5028875641" evidence="1">
    <location>
        <begin position="18"/>
        <end position="143"/>
    </location>
</feature>
<dbReference type="Gene3D" id="6.20.200.20">
    <property type="match status" value="1"/>
</dbReference>
<dbReference type="SUPFAM" id="SSF57603">
    <property type="entry name" value="FnI-like domain"/>
    <property type="match status" value="2"/>
</dbReference>
<feature type="signal peptide" evidence="1">
    <location>
        <begin position="1"/>
        <end position="17"/>
    </location>
</feature>
<evidence type="ECO:0000256" key="1">
    <source>
        <dbReference type="SAM" id="SignalP"/>
    </source>
</evidence>
<reference evidence="4" key="1">
    <citation type="submission" date="2025-08" db="UniProtKB">
        <authorList>
            <consortium name="RefSeq"/>
        </authorList>
    </citation>
    <scope>IDENTIFICATION</scope>
</reference>
<dbReference type="InterPro" id="IPR008037">
    <property type="entry name" value="Pacifastin_dom"/>
</dbReference>
<keyword evidence="1" id="KW-0732">Signal</keyword>
<evidence type="ECO:0000313" key="4">
    <source>
        <dbReference type="RefSeq" id="XP_036370410.1"/>
    </source>
</evidence>
<dbReference type="Proteomes" id="UP000515154">
    <property type="component" value="Linkage group LG28"/>
</dbReference>
<evidence type="ECO:0000259" key="2">
    <source>
        <dbReference type="SMART" id="SM00215"/>
    </source>
</evidence>
<proteinExistence type="predicted"/>